<dbReference type="Proteomes" id="UP000031004">
    <property type="component" value="Unassembled WGS sequence"/>
</dbReference>
<evidence type="ECO:0008006" key="9">
    <source>
        <dbReference type="Google" id="ProtNLM"/>
    </source>
</evidence>
<protein>
    <recommendedName>
        <fullName evidence="9">Cytochrome P450</fullName>
    </recommendedName>
</protein>
<dbReference type="SUPFAM" id="SSF48264">
    <property type="entry name" value="Cytochrome P450"/>
    <property type="match status" value="1"/>
</dbReference>
<keyword evidence="2" id="KW-0349">Heme</keyword>
<keyword evidence="3" id="KW-0479">Metal-binding</keyword>
<evidence type="ECO:0000313" key="8">
    <source>
        <dbReference type="Proteomes" id="UP000031004"/>
    </source>
</evidence>
<keyword evidence="5" id="KW-0408">Iron</keyword>
<dbReference type="EMBL" id="JTLZ01000005">
    <property type="protein sequence ID" value="KHO26062.1"/>
    <property type="molecule type" value="Genomic_DNA"/>
</dbReference>
<dbReference type="InterPro" id="IPR002397">
    <property type="entry name" value="Cyt_P450_B"/>
</dbReference>
<keyword evidence="4" id="KW-0560">Oxidoreductase</keyword>
<evidence type="ECO:0000256" key="6">
    <source>
        <dbReference type="ARBA" id="ARBA00023033"/>
    </source>
</evidence>
<proteinExistence type="inferred from homology"/>
<evidence type="ECO:0000256" key="2">
    <source>
        <dbReference type="ARBA" id="ARBA00022617"/>
    </source>
</evidence>
<comment type="caution">
    <text evidence="7">The sequence shown here is derived from an EMBL/GenBank/DDBJ whole genome shotgun (WGS) entry which is preliminary data.</text>
</comment>
<gene>
    <name evidence="7" type="ORF">QQ44_09775</name>
</gene>
<organism evidence="7 8">
    <name type="scientific">Mycolicibacterium setense</name>
    <dbReference type="NCBI Taxonomy" id="431269"/>
    <lineage>
        <taxon>Bacteria</taxon>
        <taxon>Bacillati</taxon>
        <taxon>Actinomycetota</taxon>
        <taxon>Actinomycetes</taxon>
        <taxon>Mycobacteriales</taxon>
        <taxon>Mycobacteriaceae</taxon>
        <taxon>Mycolicibacterium</taxon>
    </lineage>
</organism>
<evidence type="ECO:0000313" key="7">
    <source>
        <dbReference type="EMBL" id="KHO26062.1"/>
    </source>
</evidence>
<evidence type="ECO:0000256" key="3">
    <source>
        <dbReference type="ARBA" id="ARBA00022723"/>
    </source>
</evidence>
<keyword evidence="6" id="KW-0503">Monooxygenase</keyword>
<name>A0ABR4YV08_9MYCO</name>
<evidence type="ECO:0000256" key="1">
    <source>
        <dbReference type="ARBA" id="ARBA00010617"/>
    </source>
</evidence>
<accession>A0ABR4YV08</accession>
<evidence type="ECO:0000256" key="5">
    <source>
        <dbReference type="ARBA" id="ARBA00023004"/>
    </source>
</evidence>
<dbReference type="Gene3D" id="1.10.630.10">
    <property type="entry name" value="Cytochrome P450"/>
    <property type="match status" value="1"/>
</dbReference>
<dbReference type="Pfam" id="PF00067">
    <property type="entry name" value="p450"/>
    <property type="match status" value="1"/>
</dbReference>
<reference evidence="7 8" key="1">
    <citation type="submission" date="2014-11" db="EMBL/GenBank/DDBJ databases">
        <title>Mycobacterium setense Manresensis Genome.</title>
        <authorList>
            <person name="Rech G."/>
            <person name="Sumoy L."/>
        </authorList>
    </citation>
    <scope>NUCLEOTIDE SEQUENCE [LARGE SCALE GENOMIC DNA]</scope>
    <source>
        <strain evidence="7 8">Manresensis</strain>
    </source>
</reference>
<sequence>MGRVSTAPAPELPFDTADPVFVAAPWDRYEEIRRLGGVVHNERVNRWMVTDFDTVKRIFATPEHFGSEKGQAEQAAVFGGPTMEFYDGGHHDRIRAIWSDNFRPRRLAELRSRITDIIRARLTPSIERLRAGETVEVVSEVTRGIPTEVIAHMLGIEAAMVDQFAAWSDAMGASAEGYTSPGERGAALIAAGKAATAELNDYIRGALAERRRPTYDGTDLITTMVRDDYARTTMTEQEIVASNTQLVFAGNETTAKLLAQIVVTLAAHPEQRRAIHADRTLIAAAVEEVHRVETVTHSVFRDVVGGDAGIGNVIIPDGQRITLLLGAANRDPRRWADPASFDVSRPKLSHLGFAFGLHSCLGMNLARLEAQIFLDELLDALPDWQVHTPVDYGMNFAVRGPSRVEMSVA</sequence>
<dbReference type="PANTHER" id="PTHR46696">
    <property type="entry name" value="P450, PUTATIVE (EUROFUNG)-RELATED"/>
    <property type="match status" value="1"/>
</dbReference>
<dbReference type="InterPro" id="IPR001128">
    <property type="entry name" value="Cyt_P450"/>
</dbReference>
<comment type="similarity">
    <text evidence="1">Belongs to the cytochrome P450 family.</text>
</comment>
<dbReference type="InterPro" id="IPR036396">
    <property type="entry name" value="Cyt_P450_sf"/>
</dbReference>
<dbReference type="PRINTS" id="PR00359">
    <property type="entry name" value="BP450"/>
</dbReference>
<dbReference type="PANTHER" id="PTHR46696:SF3">
    <property type="entry name" value="PULCHERRIMINIC ACID SYNTHASE"/>
    <property type="match status" value="1"/>
</dbReference>
<keyword evidence="8" id="KW-1185">Reference proteome</keyword>
<evidence type="ECO:0000256" key="4">
    <source>
        <dbReference type="ARBA" id="ARBA00023002"/>
    </source>
</evidence>
<dbReference type="PRINTS" id="PR00385">
    <property type="entry name" value="P450"/>
</dbReference>